<dbReference type="Proteomes" id="UP000600918">
    <property type="component" value="Unassembled WGS sequence"/>
</dbReference>
<proteinExistence type="predicted"/>
<dbReference type="AlphaFoldDB" id="A0A834PD97"/>
<name>A0A834PD97_VESPE</name>
<comment type="caution">
    <text evidence="2">The sequence shown here is derived from an EMBL/GenBank/DDBJ whole genome shotgun (WGS) entry which is preliminary data.</text>
</comment>
<feature type="region of interest" description="Disordered" evidence="1">
    <location>
        <begin position="1"/>
        <end position="35"/>
    </location>
</feature>
<evidence type="ECO:0000256" key="1">
    <source>
        <dbReference type="SAM" id="MobiDB-lite"/>
    </source>
</evidence>
<evidence type="ECO:0000313" key="2">
    <source>
        <dbReference type="EMBL" id="KAF7437648.1"/>
    </source>
</evidence>
<keyword evidence="3" id="KW-1185">Reference proteome</keyword>
<feature type="compositionally biased region" description="Polar residues" evidence="1">
    <location>
        <begin position="1"/>
        <end position="14"/>
    </location>
</feature>
<feature type="compositionally biased region" description="Basic and acidic residues" evidence="1">
    <location>
        <begin position="16"/>
        <end position="35"/>
    </location>
</feature>
<accession>A0A834PD97</accession>
<sequence length="129" mass="14762">MTAESVATATTSPPLNDRRDHKNIARDEPEINDRSVDQRMHGDAFEGAPVRFLYDSLREPPVCGPRKFEDVYRVSRSNSFFIGHLVESQLFFAFDSHVNTNNKSKATQALIDYSRTKTTILSRDVTRER</sequence>
<organism evidence="2 3">
    <name type="scientific">Vespula pensylvanica</name>
    <name type="common">Western yellow jacket</name>
    <name type="synonym">Wasp</name>
    <dbReference type="NCBI Taxonomy" id="30213"/>
    <lineage>
        <taxon>Eukaryota</taxon>
        <taxon>Metazoa</taxon>
        <taxon>Ecdysozoa</taxon>
        <taxon>Arthropoda</taxon>
        <taxon>Hexapoda</taxon>
        <taxon>Insecta</taxon>
        <taxon>Pterygota</taxon>
        <taxon>Neoptera</taxon>
        <taxon>Endopterygota</taxon>
        <taxon>Hymenoptera</taxon>
        <taxon>Apocrita</taxon>
        <taxon>Aculeata</taxon>
        <taxon>Vespoidea</taxon>
        <taxon>Vespidae</taxon>
        <taxon>Vespinae</taxon>
        <taxon>Vespula</taxon>
    </lineage>
</organism>
<evidence type="ECO:0000313" key="3">
    <source>
        <dbReference type="Proteomes" id="UP000600918"/>
    </source>
</evidence>
<protein>
    <submittedName>
        <fullName evidence="2">Uncharacterized protein</fullName>
    </submittedName>
</protein>
<dbReference type="EMBL" id="JACSDY010000001">
    <property type="protein sequence ID" value="KAF7437648.1"/>
    <property type="molecule type" value="Genomic_DNA"/>
</dbReference>
<gene>
    <name evidence="2" type="ORF">H0235_000039</name>
</gene>
<reference evidence="2" key="1">
    <citation type="journal article" date="2020" name="G3 (Bethesda)">
        <title>High-Quality Assemblies for Three Invasive Social Wasps from the &lt;i&gt;Vespula&lt;/i&gt; Genus.</title>
        <authorList>
            <person name="Harrop T.W.R."/>
            <person name="Guhlin J."/>
            <person name="McLaughlin G.M."/>
            <person name="Permina E."/>
            <person name="Stockwell P."/>
            <person name="Gilligan J."/>
            <person name="Le Lec M.F."/>
            <person name="Gruber M.A.M."/>
            <person name="Quinn O."/>
            <person name="Lovegrove M."/>
            <person name="Duncan E.J."/>
            <person name="Remnant E.J."/>
            <person name="Van Eeckhoven J."/>
            <person name="Graham B."/>
            <person name="Knapp R.A."/>
            <person name="Langford K.W."/>
            <person name="Kronenberg Z."/>
            <person name="Press M.O."/>
            <person name="Eacker S.M."/>
            <person name="Wilson-Rankin E.E."/>
            <person name="Purcell J."/>
            <person name="Lester P.J."/>
            <person name="Dearden P.K."/>
        </authorList>
    </citation>
    <scope>NUCLEOTIDE SEQUENCE</scope>
    <source>
        <strain evidence="2">Volc-1</strain>
    </source>
</reference>